<dbReference type="Pfam" id="PF02423">
    <property type="entry name" value="OCD_Mu_crystall"/>
    <property type="match status" value="1"/>
</dbReference>
<dbReference type="Gene3D" id="3.30.1780.10">
    <property type="entry name" value="ornithine cyclodeaminase, domain 1"/>
    <property type="match status" value="1"/>
</dbReference>
<evidence type="ECO:0000313" key="2">
    <source>
        <dbReference type="Proteomes" id="UP001069802"/>
    </source>
</evidence>
<dbReference type="EMBL" id="JAPWGY010000001">
    <property type="protein sequence ID" value="MCZ4279544.1"/>
    <property type="molecule type" value="Genomic_DNA"/>
</dbReference>
<accession>A0ABT4LEL8</accession>
<proteinExistence type="predicted"/>
<name>A0ABT4LEL8_9PROT</name>
<dbReference type="InterPro" id="IPR036291">
    <property type="entry name" value="NAD(P)-bd_dom_sf"/>
</dbReference>
<dbReference type="InterPro" id="IPR003462">
    <property type="entry name" value="ODC_Mu_crystall"/>
</dbReference>
<protein>
    <recommendedName>
        <fullName evidence="3">Ornithine cyclodeaminase</fullName>
    </recommendedName>
</protein>
<comment type="caution">
    <text evidence="1">The sequence shown here is derived from an EMBL/GenBank/DDBJ whole genome shotgun (WGS) entry which is preliminary data.</text>
</comment>
<dbReference type="PANTHER" id="PTHR13812">
    <property type="entry name" value="KETIMINE REDUCTASE MU-CRYSTALLIN"/>
    <property type="match status" value="1"/>
</dbReference>
<dbReference type="InterPro" id="IPR023401">
    <property type="entry name" value="ODC_N"/>
</dbReference>
<organism evidence="1 2">
    <name type="scientific">Kiloniella laminariae</name>
    <dbReference type="NCBI Taxonomy" id="454162"/>
    <lineage>
        <taxon>Bacteria</taxon>
        <taxon>Pseudomonadati</taxon>
        <taxon>Pseudomonadota</taxon>
        <taxon>Alphaproteobacteria</taxon>
        <taxon>Rhodospirillales</taxon>
        <taxon>Kiloniellaceae</taxon>
        <taxon>Kiloniella</taxon>
    </lineage>
</organism>
<evidence type="ECO:0000313" key="1">
    <source>
        <dbReference type="EMBL" id="MCZ4279544.1"/>
    </source>
</evidence>
<reference evidence="1" key="1">
    <citation type="submission" date="2022-12" db="EMBL/GenBank/DDBJ databases">
        <title>Bacterial isolates from different developmental stages of Nematostella vectensis.</title>
        <authorList>
            <person name="Fraune S."/>
        </authorList>
    </citation>
    <scope>NUCLEOTIDE SEQUENCE</scope>
    <source>
        <strain evidence="1">G21630-S1</strain>
    </source>
</reference>
<dbReference type="RefSeq" id="WP_269421745.1">
    <property type="nucleotide sequence ID" value="NZ_JAPWGY010000001.1"/>
</dbReference>
<gene>
    <name evidence="1" type="ORF">O4H49_02065</name>
</gene>
<dbReference type="Gene3D" id="3.40.50.720">
    <property type="entry name" value="NAD(P)-binding Rossmann-like Domain"/>
    <property type="match status" value="1"/>
</dbReference>
<evidence type="ECO:0008006" key="3">
    <source>
        <dbReference type="Google" id="ProtNLM"/>
    </source>
</evidence>
<dbReference type="PIRSF" id="PIRSF001439">
    <property type="entry name" value="CryM"/>
    <property type="match status" value="1"/>
</dbReference>
<dbReference type="Proteomes" id="UP001069802">
    <property type="component" value="Unassembled WGS sequence"/>
</dbReference>
<keyword evidence="2" id="KW-1185">Reference proteome</keyword>
<sequence length="340" mass="36594">MTTVLIPEDLHKKSDLDHRVTLLSRQDIAKVALDHKTLLATVETALRDLGAGLALNPAKIEMESPGERAMNYAMMGALADPATVGMKLSYKYFGGPKRQMQRYYTTLLIFDDTNGQPLALADCSWITAARTPAVSALLAKASISKSARKALIVGSGMQAQYAGPMLAEACPQLEQISIHGRYQEGLKTAREFFTHCCPGRQLEVAADFETAVRDADVIIGVSGPASLDQVQADWLKPGALSILVGYGLHADVFHQADYRTATSEEQMQVTGQDFALPDGSFPAVDAELPAILAGHAKGRLSEEQRVFSYNSGLIITDVAVGRALYEAAIARGLGNTVSIW</sequence>
<dbReference type="PANTHER" id="PTHR13812:SF19">
    <property type="entry name" value="KETIMINE REDUCTASE MU-CRYSTALLIN"/>
    <property type="match status" value="1"/>
</dbReference>
<dbReference type="SUPFAM" id="SSF51735">
    <property type="entry name" value="NAD(P)-binding Rossmann-fold domains"/>
    <property type="match status" value="1"/>
</dbReference>